<name>A0ABP8UYS2_9GAMM</name>
<keyword evidence="3" id="KW-0732">Signal</keyword>
<dbReference type="CDD" id="cd02968">
    <property type="entry name" value="SCO"/>
    <property type="match status" value="1"/>
</dbReference>
<keyword evidence="2" id="KW-0186">Copper</keyword>
<dbReference type="PANTHER" id="PTHR12151:SF25">
    <property type="entry name" value="LINALOOL DEHYDRATASE_ISOMERASE DOMAIN-CONTAINING PROTEIN"/>
    <property type="match status" value="1"/>
</dbReference>
<organism evidence="5 6">
    <name type="scientific">Kistimonas scapharcae</name>
    <dbReference type="NCBI Taxonomy" id="1036133"/>
    <lineage>
        <taxon>Bacteria</taxon>
        <taxon>Pseudomonadati</taxon>
        <taxon>Pseudomonadota</taxon>
        <taxon>Gammaproteobacteria</taxon>
        <taxon>Oceanospirillales</taxon>
        <taxon>Endozoicomonadaceae</taxon>
        <taxon>Kistimonas</taxon>
    </lineage>
</organism>
<dbReference type="InterPro" id="IPR003782">
    <property type="entry name" value="SCO1/SenC"/>
</dbReference>
<accession>A0ABP8UYS2</accession>
<comment type="caution">
    <text evidence="5">The sequence shown here is derived from an EMBL/GenBank/DDBJ whole genome shotgun (WGS) entry which is preliminary data.</text>
</comment>
<proteinExistence type="inferred from homology"/>
<feature type="signal peptide" evidence="3">
    <location>
        <begin position="1"/>
        <end position="20"/>
    </location>
</feature>
<evidence type="ECO:0000256" key="3">
    <source>
        <dbReference type="SAM" id="SignalP"/>
    </source>
</evidence>
<dbReference type="PROSITE" id="PS51352">
    <property type="entry name" value="THIOREDOXIN_2"/>
    <property type="match status" value="1"/>
</dbReference>
<evidence type="ECO:0000313" key="6">
    <source>
        <dbReference type="Proteomes" id="UP001500604"/>
    </source>
</evidence>
<dbReference type="RefSeq" id="WP_345193051.1">
    <property type="nucleotide sequence ID" value="NZ_BAABFL010000016.1"/>
</dbReference>
<feature type="domain" description="Thioredoxin" evidence="4">
    <location>
        <begin position="36"/>
        <end position="197"/>
    </location>
</feature>
<keyword evidence="6" id="KW-1185">Reference proteome</keyword>
<evidence type="ECO:0000259" key="4">
    <source>
        <dbReference type="PROSITE" id="PS51352"/>
    </source>
</evidence>
<comment type="similarity">
    <text evidence="1">Belongs to the SCO1/2 family.</text>
</comment>
<dbReference type="SUPFAM" id="SSF52833">
    <property type="entry name" value="Thioredoxin-like"/>
    <property type="match status" value="1"/>
</dbReference>
<feature type="chain" id="PRO_5045948598" description="Thioredoxin domain-containing protein" evidence="3">
    <location>
        <begin position="21"/>
        <end position="201"/>
    </location>
</feature>
<dbReference type="InterPro" id="IPR036249">
    <property type="entry name" value="Thioredoxin-like_sf"/>
</dbReference>
<dbReference type="EMBL" id="BAABFL010000016">
    <property type="protein sequence ID" value="GAA4647990.1"/>
    <property type="molecule type" value="Genomic_DNA"/>
</dbReference>
<gene>
    <name evidence="5" type="ORF">GCM10023116_02520</name>
</gene>
<dbReference type="Gene3D" id="3.40.30.10">
    <property type="entry name" value="Glutaredoxin"/>
    <property type="match status" value="1"/>
</dbReference>
<sequence>MPTTALTRLLLIIIALAAIAAGAYTFQQINQQPQQPTIYNRVPVFTLDNHLGKQITEQSLQGQWTLLFLGYTFCPDVCPTTLSLLNQLHQQLPAEQPLNVLFVSVDPDRDSPERLNEYIRFFNDDFAAATGTRSQIDQLTGSLYLPYRIGEPDSNGVYLVDHAGALTLIGPDLQVYKYFNPPHSVTELTEQISAIRDAANG</sequence>
<dbReference type="Pfam" id="PF02630">
    <property type="entry name" value="SCO1-SenC"/>
    <property type="match status" value="1"/>
</dbReference>
<evidence type="ECO:0000256" key="1">
    <source>
        <dbReference type="ARBA" id="ARBA00010996"/>
    </source>
</evidence>
<dbReference type="InterPro" id="IPR013766">
    <property type="entry name" value="Thioredoxin_domain"/>
</dbReference>
<reference evidence="6" key="1">
    <citation type="journal article" date="2019" name="Int. J. Syst. Evol. Microbiol.">
        <title>The Global Catalogue of Microorganisms (GCM) 10K type strain sequencing project: providing services to taxonomists for standard genome sequencing and annotation.</title>
        <authorList>
            <consortium name="The Broad Institute Genomics Platform"/>
            <consortium name="The Broad Institute Genome Sequencing Center for Infectious Disease"/>
            <person name="Wu L."/>
            <person name="Ma J."/>
        </authorList>
    </citation>
    <scope>NUCLEOTIDE SEQUENCE [LARGE SCALE GENOMIC DNA]</scope>
    <source>
        <strain evidence="6">JCM 17805</strain>
    </source>
</reference>
<dbReference type="Proteomes" id="UP001500604">
    <property type="component" value="Unassembled WGS sequence"/>
</dbReference>
<protein>
    <recommendedName>
        <fullName evidence="4">Thioredoxin domain-containing protein</fullName>
    </recommendedName>
</protein>
<evidence type="ECO:0000313" key="5">
    <source>
        <dbReference type="EMBL" id="GAA4647990.1"/>
    </source>
</evidence>
<evidence type="ECO:0000256" key="2">
    <source>
        <dbReference type="ARBA" id="ARBA00023008"/>
    </source>
</evidence>
<dbReference type="PANTHER" id="PTHR12151">
    <property type="entry name" value="ELECTRON TRANSPORT PROTIN SCO1/SENC FAMILY MEMBER"/>
    <property type="match status" value="1"/>
</dbReference>